<comment type="similarity">
    <text evidence="8">Belongs to the TRAFAC class myosin-kinesin ATPase superfamily. Kinesin family.</text>
</comment>
<feature type="region of interest" description="Disordered" evidence="10">
    <location>
        <begin position="332"/>
        <end position="352"/>
    </location>
</feature>
<keyword evidence="7" id="KW-0479">Metal-binding</keyword>
<evidence type="ECO:0000256" key="7">
    <source>
        <dbReference type="PROSITE-ProRule" id="PRU00042"/>
    </source>
</evidence>
<feature type="domain" description="Kinesin motor" evidence="11">
    <location>
        <begin position="1"/>
        <end position="224"/>
    </location>
</feature>
<evidence type="ECO:0000259" key="12">
    <source>
        <dbReference type="PROSITE" id="PS50157"/>
    </source>
</evidence>
<dbReference type="SUPFAM" id="SSF52540">
    <property type="entry name" value="P-loop containing nucleoside triphosphate hydrolases"/>
    <property type="match status" value="1"/>
</dbReference>
<dbReference type="InterPro" id="IPR027417">
    <property type="entry name" value="P-loop_NTPase"/>
</dbReference>
<dbReference type="GO" id="GO:0008017">
    <property type="term" value="F:microtubule binding"/>
    <property type="evidence" value="ECO:0007669"/>
    <property type="project" value="InterPro"/>
</dbReference>
<accession>A0A1J1I9R1</accession>
<dbReference type="GO" id="GO:0003777">
    <property type="term" value="F:microtubule motor activity"/>
    <property type="evidence" value="ECO:0007669"/>
    <property type="project" value="InterPro"/>
</dbReference>
<dbReference type="Gene3D" id="3.40.850.10">
    <property type="entry name" value="Kinesin motor domain"/>
    <property type="match status" value="1"/>
</dbReference>
<evidence type="ECO:0000256" key="8">
    <source>
        <dbReference type="PROSITE-ProRule" id="PRU00283"/>
    </source>
</evidence>
<comment type="caution">
    <text evidence="8">Lacks conserved residue(s) required for the propagation of feature annotation.</text>
</comment>
<dbReference type="InterPro" id="IPR013087">
    <property type="entry name" value="Znf_C2H2_type"/>
</dbReference>
<gene>
    <name evidence="13" type="ORF">CLUMA_CG010026</name>
</gene>
<keyword evidence="7" id="KW-0863">Zinc-finger</keyword>
<organism evidence="13 14">
    <name type="scientific">Clunio marinus</name>
    <dbReference type="NCBI Taxonomy" id="568069"/>
    <lineage>
        <taxon>Eukaryota</taxon>
        <taxon>Metazoa</taxon>
        <taxon>Ecdysozoa</taxon>
        <taxon>Arthropoda</taxon>
        <taxon>Hexapoda</taxon>
        <taxon>Insecta</taxon>
        <taxon>Pterygota</taxon>
        <taxon>Neoptera</taxon>
        <taxon>Endopterygota</taxon>
        <taxon>Diptera</taxon>
        <taxon>Nematocera</taxon>
        <taxon>Chironomoidea</taxon>
        <taxon>Chironomidae</taxon>
        <taxon>Clunio</taxon>
    </lineage>
</organism>
<keyword evidence="7" id="KW-0862">Zinc</keyword>
<dbReference type="GO" id="GO:0015630">
    <property type="term" value="C:microtubule cytoskeleton"/>
    <property type="evidence" value="ECO:0007669"/>
    <property type="project" value="UniProtKB-ARBA"/>
</dbReference>
<dbReference type="InterPro" id="IPR001752">
    <property type="entry name" value="Kinesin_motor_dom"/>
</dbReference>
<comment type="subcellular location">
    <subcellularLocation>
        <location evidence="1">Cytoplasm</location>
        <location evidence="1">Cytoskeleton</location>
    </subcellularLocation>
</comment>
<dbReference type="Proteomes" id="UP000183832">
    <property type="component" value="Unassembled WGS sequence"/>
</dbReference>
<dbReference type="PROSITE" id="PS00028">
    <property type="entry name" value="ZINC_FINGER_C2H2_1"/>
    <property type="match status" value="1"/>
</dbReference>
<evidence type="ECO:0000256" key="5">
    <source>
        <dbReference type="ARBA" id="ARBA00023175"/>
    </source>
</evidence>
<evidence type="ECO:0000256" key="6">
    <source>
        <dbReference type="ARBA" id="ARBA00023212"/>
    </source>
</evidence>
<evidence type="ECO:0000256" key="3">
    <source>
        <dbReference type="ARBA" id="ARBA00022840"/>
    </source>
</evidence>
<dbReference type="InterPro" id="IPR027640">
    <property type="entry name" value="Kinesin-like_fam"/>
</dbReference>
<dbReference type="GO" id="GO:0005524">
    <property type="term" value="F:ATP binding"/>
    <property type="evidence" value="ECO:0007669"/>
    <property type="project" value="UniProtKB-KW"/>
</dbReference>
<evidence type="ECO:0000313" key="13">
    <source>
        <dbReference type="EMBL" id="CRK96474.1"/>
    </source>
</evidence>
<evidence type="ECO:0000256" key="2">
    <source>
        <dbReference type="ARBA" id="ARBA00022741"/>
    </source>
</evidence>
<dbReference type="GO" id="GO:0007018">
    <property type="term" value="P:microtubule-based movement"/>
    <property type="evidence" value="ECO:0007669"/>
    <property type="project" value="InterPro"/>
</dbReference>
<evidence type="ECO:0000313" key="14">
    <source>
        <dbReference type="Proteomes" id="UP000183832"/>
    </source>
</evidence>
<dbReference type="PANTHER" id="PTHR47968">
    <property type="entry name" value="CENTROMERE PROTEIN E"/>
    <property type="match status" value="1"/>
</dbReference>
<dbReference type="OrthoDB" id="7741291at2759"/>
<evidence type="ECO:0000256" key="1">
    <source>
        <dbReference type="ARBA" id="ARBA00004245"/>
    </source>
</evidence>
<evidence type="ECO:0000256" key="10">
    <source>
        <dbReference type="SAM" id="MobiDB-lite"/>
    </source>
</evidence>
<keyword evidence="6" id="KW-0963">Cytoplasm</keyword>
<dbReference type="SMART" id="SM00129">
    <property type="entry name" value="KISc"/>
    <property type="match status" value="1"/>
</dbReference>
<dbReference type="PROSITE" id="PS50067">
    <property type="entry name" value="KINESIN_MOTOR_2"/>
    <property type="match status" value="1"/>
</dbReference>
<protein>
    <submittedName>
        <fullName evidence="13">CLUMA_CG010026, isoform A</fullName>
    </submittedName>
</protein>
<dbReference type="InterPro" id="IPR036961">
    <property type="entry name" value="Kinesin_motor_dom_sf"/>
</dbReference>
<feature type="domain" description="C2H2-type" evidence="12">
    <location>
        <begin position="601"/>
        <end position="624"/>
    </location>
</feature>
<evidence type="ECO:0000256" key="4">
    <source>
        <dbReference type="ARBA" id="ARBA00023054"/>
    </source>
</evidence>
<dbReference type="PROSITE" id="PS50157">
    <property type="entry name" value="ZINC_FINGER_C2H2_2"/>
    <property type="match status" value="1"/>
</dbReference>
<feature type="region of interest" description="Disordered" evidence="10">
    <location>
        <begin position="549"/>
        <end position="597"/>
    </location>
</feature>
<keyword evidence="14" id="KW-1185">Reference proteome</keyword>
<feature type="compositionally biased region" description="Low complexity" evidence="10">
    <location>
        <begin position="574"/>
        <end position="584"/>
    </location>
</feature>
<dbReference type="Gene3D" id="1.20.5.1700">
    <property type="match status" value="1"/>
</dbReference>
<keyword evidence="5" id="KW-0505">Motor protein</keyword>
<feature type="coiled-coil region" evidence="9">
    <location>
        <begin position="355"/>
        <end position="488"/>
    </location>
</feature>
<reference evidence="13 14" key="1">
    <citation type="submission" date="2015-04" db="EMBL/GenBank/DDBJ databases">
        <authorList>
            <person name="Syromyatnikov M.Y."/>
            <person name="Popov V.N."/>
        </authorList>
    </citation>
    <scope>NUCLEOTIDE SEQUENCE [LARGE SCALE GENOMIC DNA]</scope>
</reference>
<dbReference type="GO" id="GO:0008270">
    <property type="term" value="F:zinc ion binding"/>
    <property type="evidence" value="ECO:0007669"/>
    <property type="project" value="UniProtKB-KW"/>
</dbReference>
<keyword evidence="6" id="KW-0206">Cytoskeleton</keyword>
<dbReference type="PANTHER" id="PTHR47968:SF75">
    <property type="entry name" value="CENTROMERE-ASSOCIATED PROTEIN E"/>
    <property type="match status" value="1"/>
</dbReference>
<dbReference type="STRING" id="568069.A0A1J1I9R1"/>
<feature type="compositionally biased region" description="Basic and acidic residues" evidence="10">
    <location>
        <begin position="549"/>
        <end position="558"/>
    </location>
</feature>
<sequence>MIGKNKMPGIIPLAVRDIFNEINETKDREFVVKIGYIEIYNDKVYDLFEDGKTELSIFESNGHVLVNQKEYVAVSEKEVMKQFAVGNKCKKMTGTKTNKDSNRSHTIFQITIKSQNKKAKDSRTSNLFLVDLAGSEKPDASATTTFNEGLHINQSLLVLGKIIRELAKKNSSLKRVNFRECKLTRILSPALGGNSYASVICTAAPTVLDETYHTLCFAQNAEKVKTVPKFNLVSRTKFFFQACQMTVSSSSSSSSETNVAVDLNLERQLPLSPIAVPESSSGIPKKIKSKMYQKTSTKMLAVNSTPTVKASRKVTINDEETLIEHRDGMKNRVEPLGLSGKKSVKEPADSQGVIQEGKDKIIKKLQEEVRKLKAENVEMRAEIEGNNGIVNEKQQEIEECRNKVVELEDDIKIYAIAFRDLELAIREKERRMMKVGEEKNEMRSNFNEKFDEFKKILEAKDNEIVALREKEKAKNASTEAKKNEHLDNFLKTEQSFNLKYESAQKQLSITLSQLNDKIAIIKEKDDEIELIRSKLNEFGNKEADKDTLTVDIVNKDNEGSSGSSGSTENKETEGSSASQGSSENKSSESEAESQKTVIRKGTCLTCGLHFQRQPGLERHIKIKH</sequence>
<dbReference type="AlphaFoldDB" id="A0A1J1I9R1"/>
<keyword evidence="4 9" id="KW-0175">Coiled coil</keyword>
<dbReference type="Pfam" id="PF00225">
    <property type="entry name" value="Kinesin"/>
    <property type="match status" value="1"/>
</dbReference>
<dbReference type="EMBL" id="CVRI01000044">
    <property type="protein sequence ID" value="CRK96474.1"/>
    <property type="molecule type" value="Genomic_DNA"/>
</dbReference>
<keyword evidence="2" id="KW-0547">Nucleotide-binding</keyword>
<evidence type="ECO:0000256" key="9">
    <source>
        <dbReference type="SAM" id="Coils"/>
    </source>
</evidence>
<keyword evidence="3" id="KW-0067">ATP-binding</keyword>
<dbReference type="PRINTS" id="PR00380">
    <property type="entry name" value="KINESINHEAVY"/>
</dbReference>
<evidence type="ECO:0000259" key="11">
    <source>
        <dbReference type="PROSITE" id="PS50067"/>
    </source>
</evidence>
<name>A0A1J1I9R1_9DIPT</name>
<proteinExistence type="inferred from homology"/>